<dbReference type="Proteomes" id="UP000004947">
    <property type="component" value="Unassembled WGS sequence"/>
</dbReference>
<gene>
    <name evidence="1" type="ORF">LNTAR_10336</name>
</gene>
<dbReference type="AlphaFoldDB" id="A6DIM0"/>
<organism evidence="1 2">
    <name type="scientific">Lentisphaera araneosa HTCC2155</name>
    <dbReference type="NCBI Taxonomy" id="313628"/>
    <lineage>
        <taxon>Bacteria</taxon>
        <taxon>Pseudomonadati</taxon>
        <taxon>Lentisphaerota</taxon>
        <taxon>Lentisphaeria</taxon>
        <taxon>Lentisphaerales</taxon>
        <taxon>Lentisphaeraceae</taxon>
        <taxon>Lentisphaera</taxon>
    </lineage>
</organism>
<reference evidence="1 2" key="1">
    <citation type="journal article" date="2010" name="J. Bacteriol.">
        <title>Genome sequence of Lentisphaera araneosa HTCC2155T, the type species of the order Lentisphaerales in the phylum Lentisphaerae.</title>
        <authorList>
            <person name="Thrash J.C."/>
            <person name="Cho J.C."/>
            <person name="Vergin K.L."/>
            <person name="Morris R.M."/>
            <person name="Giovannoni S.J."/>
        </authorList>
    </citation>
    <scope>NUCLEOTIDE SEQUENCE [LARGE SCALE GENOMIC DNA]</scope>
    <source>
        <strain evidence="1 2">HTCC2155</strain>
    </source>
</reference>
<evidence type="ECO:0000313" key="2">
    <source>
        <dbReference type="Proteomes" id="UP000004947"/>
    </source>
</evidence>
<proteinExistence type="predicted"/>
<keyword evidence="2" id="KW-1185">Reference proteome</keyword>
<accession>A6DIM0</accession>
<evidence type="ECO:0000313" key="1">
    <source>
        <dbReference type="EMBL" id="EDM28306.1"/>
    </source>
</evidence>
<dbReference type="EMBL" id="ABCK01000005">
    <property type="protein sequence ID" value="EDM28306.1"/>
    <property type="molecule type" value="Genomic_DNA"/>
</dbReference>
<sequence>MKLSQTSLVSSSFFSETKKYKKNPVLQKISYFVFKMGWSGRSRIF</sequence>
<comment type="caution">
    <text evidence="1">The sequence shown here is derived from an EMBL/GenBank/DDBJ whole genome shotgun (WGS) entry which is preliminary data.</text>
</comment>
<name>A6DIM0_9BACT</name>
<protein>
    <submittedName>
        <fullName evidence="1">Uncharacterized protein</fullName>
    </submittedName>
</protein>